<dbReference type="Gene3D" id="1.20.1560.10">
    <property type="entry name" value="ABC transporter type 1, transmembrane domain"/>
    <property type="match status" value="1"/>
</dbReference>
<sequence>MQAISNSLISAGKDAVKGSASWPPPVKTVLRQGVLLCIAVGLPIGALLYDSQMKGKSAQNAKERHRIAGIIRSMLIQDKKDHVACQRLWTAVRDAKEVGTGDERVQPWREELGKRIASTLALAVEGNDSEAVATLTNLMEKEPLSTKYIPEPLRRRLHTIQTEAFRKKLRTVLTLVIGPARAQLKWILLNIFVGISQGIVRSIKLTYYLKAADAARVGRGGVELLEGLLATLVVYVLECLLDVLQKQCANRGAGEISVQLQRRLFARLLTADCSFHEIQYKLADKVYLLREAATLDQKLLRLPIDLASTVASLGARYYALGKMSTRLLVACGLFVPISSWLSTKAELWSTQQREALRHRVECRRSTDSRILGNQLLTVRSFVQERIEAEHFERFLRYKIREESKATVLSAIASLAQLLPLMGRLGALLYGSQLVSKGWMTAIQLEEFVTAHDIATSELNSLKSMVPSLWAAMEPAARIVEVLNTSSSIERGLNEDIQLPPWAQKDKKGEYQPFSVEFKDVWFSYPSRPNTPVLRGVSFMIKAGAKVAVVGSSGSGKSTVLALIQRFYEIDKGTILIDGRDIREYDPRWLRKLVAVVSQRCVMFPRDVISNISLGSHHSGDQGEELKGDEEVSEPHSIPTSIENAAKTAYAAKFIEKLPEGYHTQLGEGGVGLSGGQQQRIAIARAIEKRPSLLLLDEAFANLDASSEASVLQALKALVEARPQTIVTVAHQLSTIAWSDSIICMDQGVVKEIGTHSQLMKRNGIYKQMYVKQTASQKGNRRRGLSLSSIPGSRGRFDLKTQTVSKNDDAVPEEDLAKLPDLKLLRAFTLPVLRRSRSDVLSLCGN</sequence>
<keyword evidence="5" id="KW-0067">ATP-binding</keyword>
<evidence type="ECO:0000256" key="4">
    <source>
        <dbReference type="ARBA" id="ARBA00022741"/>
    </source>
</evidence>
<dbReference type="PROSITE" id="PS50929">
    <property type="entry name" value="ABC_TM1F"/>
    <property type="match status" value="1"/>
</dbReference>
<feature type="compositionally biased region" description="Basic and acidic residues" evidence="8">
    <location>
        <begin position="617"/>
        <end position="633"/>
    </location>
</feature>
<dbReference type="PANTHER" id="PTHR43394">
    <property type="entry name" value="ATP-DEPENDENT PERMEASE MDL1, MITOCHONDRIAL"/>
    <property type="match status" value="1"/>
</dbReference>
<protein>
    <recommendedName>
        <fullName evidence="12">ABC transporter domain-containing protein</fullName>
    </recommendedName>
</protein>
<feature type="region of interest" description="Disordered" evidence="8">
    <location>
        <begin position="614"/>
        <end position="638"/>
    </location>
</feature>
<evidence type="ECO:0008006" key="12">
    <source>
        <dbReference type="Google" id="ProtNLM"/>
    </source>
</evidence>
<reference evidence="11" key="1">
    <citation type="submission" date="2021-01" db="EMBL/GenBank/DDBJ databases">
        <authorList>
            <person name="Corre E."/>
            <person name="Pelletier E."/>
            <person name="Niang G."/>
            <person name="Scheremetjew M."/>
            <person name="Finn R."/>
            <person name="Kale V."/>
            <person name="Holt S."/>
            <person name="Cochrane G."/>
            <person name="Meng A."/>
            <person name="Brown T."/>
            <person name="Cohen L."/>
        </authorList>
    </citation>
    <scope>NUCLEOTIDE SEQUENCE</scope>
    <source>
        <strain evidence="11">CCMP2058</strain>
    </source>
</reference>
<keyword evidence="6" id="KW-1133">Transmembrane helix</keyword>
<evidence type="ECO:0000256" key="2">
    <source>
        <dbReference type="ARBA" id="ARBA00022448"/>
    </source>
</evidence>
<dbReference type="GO" id="GO:0016020">
    <property type="term" value="C:membrane"/>
    <property type="evidence" value="ECO:0007669"/>
    <property type="project" value="UniProtKB-SubCell"/>
</dbReference>
<dbReference type="AlphaFoldDB" id="A0A7S0DPK3"/>
<dbReference type="SUPFAM" id="SSF52540">
    <property type="entry name" value="P-loop containing nucleoside triphosphate hydrolases"/>
    <property type="match status" value="1"/>
</dbReference>
<dbReference type="Pfam" id="PF00005">
    <property type="entry name" value="ABC_tran"/>
    <property type="match status" value="1"/>
</dbReference>
<dbReference type="SMART" id="SM00382">
    <property type="entry name" value="AAA"/>
    <property type="match status" value="1"/>
</dbReference>
<dbReference type="Gene3D" id="3.40.50.300">
    <property type="entry name" value="P-loop containing nucleotide triphosphate hydrolases"/>
    <property type="match status" value="1"/>
</dbReference>
<dbReference type="SUPFAM" id="SSF90123">
    <property type="entry name" value="ABC transporter transmembrane region"/>
    <property type="match status" value="1"/>
</dbReference>
<name>A0A7S0DPK3_9EUKA</name>
<dbReference type="InterPro" id="IPR036640">
    <property type="entry name" value="ABC1_TM_sf"/>
</dbReference>
<keyword evidence="7" id="KW-0472">Membrane</keyword>
<feature type="domain" description="ABC transmembrane type-1" evidence="10">
    <location>
        <begin position="228"/>
        <end position="444"/>
    </location>
</feature>
<keyword evidence="4" id="KW-0547">Nucleotide-binding</keyword>
<dbReference type="InterPro" id="IPR039421">
    <property type="entry name" value="Type_1_exporter"/>
</dbReference>
<evidence type="ECO:0000256" key="1">
    <source>
        <dbReference type="ARBA" id="ARBA00004141"/>
    </source>
</evidence>
<keyword evidence="2" id="KW-0813">Transport</keyword>
<dbReference type="GO" id="GO:0005524">
    <property type="term" value="F:ATP binding"/>
    <property type="evidence" value="ECO:0007669"/>
    <property type="project" value="UniProtKB-KW"/>
</dbReference>
<dbReference type="InterPro" id="IPR003439">
    <property type="entry name" value="ABC_transporter-like_ATP-bd"/>
</dbReference>
<dbReference type="Pfam" id="PF00664">
    <property type="entry name" value="ABC_membrane"/>
    <property type="match status" value="1"/>
</dbReference>
<dbReference type="EMBL" id="HBEM01029980">
    <property type="protein sequence ID" value="CAD8461476.1"/>
    <property type="molecule type" value="Transcribed_RNA"/>
</dbReference>
<proteinExistence type="predicted"/>
<keyword evidence="3" id="KW-0812">Transmembrane</keyword>
<comment type="subcellular location">
    <subcellularLocation>
        <location evidence="1">Membrane</location>
        <topology evidence="1">Multi-pass membrane protein</topology>
    </subcellularLocation>
</comment>
<evidence type="ECO:0000256" key="3">
    <source>
        <dbReference type="ARBA" id="ARBA00022692"/>
    </source>
</evidence>
<dbReference type="PROSITE" id="PS00211">
    <property type="entry name" value="ABC_TRANSPORTER_1"/>
    <property type="match status" value="1"/>
</dbReference>
<evidence type="ECO:0000259" key="9">
    <source>
        <dbReference type="PROSITE" id="PS50893"/>
    </source>
</evidence>
<feature type="domain" description="ABC transporter" evidence="9">
    <location>
        <begin position="515"/>
        <end position="771"/>
    </location>
</feature>
<dbReference type="InterPro" id="IPR011527">
    <property type="entry name" value="ABC1_TM_dom"/>
</dbReference>
<evidence type="ECO:0000256" key="8">
    <source>
        <dbReference type="SAM" id="MobiDB-lite"/>
    </source>
</evidence>
<evidence type="ECO:0000259" key="10">
    <source>
        <dbReference type="PROSITE" id="PS50929"/>
    </source>
</evidence>
<accession>A0A7S0DPK3</accession>
<evidence type="ECO:0000256" key="6">
    <source>
        <dbReference type="ARBA" id="ARBA00022989"/>
    </source>
</evidence>
<dbReference type="PANTHER" id="PTHR43394:SF1">
    <property type="entry name" value="ATP-BINDING CASSETTE SUB-FAMILY B MEMBER 10, MITOCHONDRIAL"/>
    <property type="match status" value="1"/>
</dbReference>
<gene>
    <name evidence="11" type="ORF">LAMO00422_LOCUS20436</name>
</gene>
<dbReference type="InterPro" id="IPR027417">
    <property type="entry name" value="P-loop_NTPase"/>
</dbReference>
<evidence type="ECO:0000313" key="11">
    <source>
        <dbReference type="EMBL" id="CAD8461476.1"/>
    </source>
</evidence>
<dbReference type="PROSITE" id="PS50893">
    <property type="entry name" value="ABC_TRANSPORTER_2"/>
    <property type="match status" value="1"/>
</dbReference>
<organism evidence="11">
    <name type="scientific">Amorphochlora amoebiformis</name>
    <dbReference type="NCBI Taxonomy" id="1561963"/>
    <lineage>
        <taxon>Eukaryota</taxon>
        <taxon>Sar</taxon>
        <taxon>Rhizaria</taxon>
        <taxon>Cercozoa</taxon>
        <taxon>Chlorarachniophyceae</taxon>
        <taxon>Amorphochlora</taxon>
    </lineage>
</organism>
<dbReference type="InterPro" id="IPR017871">
    <property type="entry name" value="ABC_transporter-like_CS"/>
</dbReference>
<dbReference type="InterPro" id="IPR003593">
    <property type="entry name" value="AAA+_ATPase"/>
</dbReference>
<evidence type="ECO:0000256" key="5">
    <source>
        <dbReference type="ARBA" id="ARBA00022840"/>
    </source>
</evidence>
<feature type="region of interest" description="Disordered" evidence="8">
    <location>
        <begin position="775"/>
        <end position="797"/>
    </location>
</feature>
<evidence type="ECO:0000256" key="7">
    <source>
        <dbReference type="ARBA" id="ARBA00023136"/>
    </source>
</evidence>
<dbReference type="GO" id="GO:0016887">
    <property type="term" value="F:ATP hydrolysis activity"/>
    <property type="evidence" value="ECO:0007669"/>
    <property type="project" value="InterPro"/>
</dbReference>
<dbReference type="FunFam" id="3.40.50.300:FF:000967">
    <property type="entry name" value="ABC multidrug transporter mdr4"/>
    <property type="match status" value="1"/>
</dbReference>
<dbReference type="GO" id="GO:0015421">
    <property type="term" value="F:ABC-type oligopeptide transporter activity"/>
    <property type="evidence" value="ECO:0007669"/>
    <property type="project" value="TreeGrafter"/>
</dbReference>